<name>A0A8J5W1T1_ZIZPA</name>
<feature type="region of interest" description="Disordered" evidence="1">
    <location>
        <begin position="1"/>
        <end position="93"/>
    </location>
</feature>
<dbReference type="AlphaFoldDB" id="A0A8J5W1T1"/>
<protein>
    <submittedName>
        <fullName evidence="2">Uncharacterized protein</fullName>
    </submittedName>
</protein>
<dbReference type="EMBL" id="JAAALK010000283">
    <property type="protein sequence ID" value="KAG8071463.1"/>
    <property type="molecule type" value="Genomic_DNA"/>
</dbReference>
<evidence type="ECO:0000256" key="1">
    <source>
        <dbReference type="SAM" id="MobiDB-lite"/>
    </source>
</evidence>
<keyword evidence="3" id="KW-1185">Reference proteome</keyword>
<gene>
    <name evidence="2" type="ORF">GUJ93_ZPchr0006g44130</name>
</gene>
<dbReference type="Proteomes" id="UP000729402">
    <property type="component" value="Unassembled WGS sequence"/>
</dbReference>
<evidence type="ECO:0000313" key="2">
    <source>
        <dbReference type="EMBL" id="KAG8071463.1"/>
    </source>
</evidence>
<proteinExistence type="predicted"/>
<feature type="compositionally biased region" description="Gly residues" evidence="1">
    <location>
        <begin position="84"/>
        <end position="93"/>
    </location>
</feature>
<accession>A0A8J5W1T1</accession>
<comment type="caution">
    <text evidence="2">The sequence shown here is derived from an EMBL/GenBank/DDBJ whole genome shotgun (WGS) entry which is preliminary data.</text>
</comment>
<reference evidence="2" key="1">
    <citation type="journal article" date="2021" name="bioRxiv">
        <title>Whole Genome Assembly and Annotation of Northern Wild Rice, Zizania palustris L., Supports a Whole Genome Duplication in the Zizania Genus.</title>
        <authorList>
            <person name="Haas M."/>
            <person name="Kono T."/>
            <person name="Macchietto M."/>
            <person name="Millas R."/>
            <person name="McGilp L."/>
            <person name="Shao M."/>
            <person name="Duquette J."/>
            <person name="Hirsch C.N."/>
            <person name="Kimball J."/>
        </authorList>
    </citation>
    <scope>NUCLEOTIDE SEQUENCE</scope>
    <source>
        <tissue evidence="2">Fresh leaf tissue</tissue>
    </source>
</reference>
<sequence length="93" mass="10364">MPCDDRPFFRTLKSGPSATSPRGVTACFFPSANRRRRRRRRRPISPSSRFLRSSGAPHSLPHLPRHRLPTRFAPPTSSGRVVARGGGGGCRWV</sequence>
<organism evidence="2 3">
    <name type="scientific">Zizania palustris</name>
    <name type="common">Northern wild rice</name>
    <dbReference type="NCBI Taxonomy" id="103762"/>
    <lineage>
        <taxon>Eukaryota</taxon>
        <taxon>Viridiplantae</taxon>
        <taxon>Streptophyta</taxon>
        <taxon>Embryophyta</taxon>
        <taxon>Tracheophyta</taxon>
        <taxon>Spermatophyta</taxon>
        <taxon>Magnoliopsida</taxon>
        <taxon>Liliopsida</taxon>
        <taxon>Poales</taxon>
        <taxon>Poaceae</taxon>
        <taxon>BOP clade</taxon>
        <taxon>Oryzoideae</taxon>
        <taxon>Oryzeae</taxon>
        <taxon>Zizaniinae</taxon>
        <taxon>Zizania</taxon>
    </lineage>
</organism>
<feature type="compositionally biased region" description="Basic residues" evidence="1">
    <location>
        <begin position="33"/>
        <end position="43"/>
    </location>
</feature>
<feature type="compositionally biased region" description="Low complexity" evidence="1">
    <location>
        <begin position="44"/>
        <end position="54"/>
    </location>
</feature>
<evidence type="ECO:0000313" key="3">
    <source>
        <dbReference type="Proteomes" id="UP000729402"/>
    </source>
</evidence>
<reference evidence="2" key="2">
    <citation type="submission" date="2021-02" db="EMBL/GenBank/DDBJ databases">
        <authorList>
            <person name="Kimball J.A."/>
            <person name="Haas M.W."/>
            <person name="Macchietto M."/>
            <person name="Kono T."/>
            <person name="Duquette J."/>
            <person name="Shao M."/>
        </authorList>
    </citation>
    <scope>NUCLEOTIDE SEQUENCE</scope>
    <source>
        <tissue evidence="2">Fresh leaf tissue</tissue>
    </source>
</reference>